<dbReference type="EMBL" id="JAACJJ010000042">
    <property type="protein sequence ID" value="KAF5316245.1"/>
    <property type="molecule type" value="Genomic_DNA"/>
</dbReference>
<reference evidence="4 5" key="1">
    <citation type="journal article" date="2020" name="ISME J.">
        <title>Uncovering the hidden diversity of litter-decomposition mechanisms in mushroom-forming fungi.</title>
        <authorList>
            <person name="Floudas D."/>
            <person name="Bentzer J."/>
            <person name="Ahren D."/>
            <person name="Johansson T."/>
            <person name="Persson P."/>
            <person name="Tunlid A."/>
        </authorList>
    </citation>
    <scope>NUCLEOTIDE SEQUENCE [LARGE SCALE GENOMIC DNA]</scope>
    <source>
        <strain evidence="4 5">CBS 101986</strain>
    </source>
</reference>
<comment type="caution">
    <text evidence="4">The sequence shown here is derived from an EMBL/GenBank/DDBJ whole genome shotgun (WGS) entry which is preliminary data.</text>
</comment>
<dbReference type="GO" id="GO:0043386">
    <property type="term" value="P:mycotoxin biosynthetic process"/>
    <property type="evidence" value="ECO:0007669"/>
    <property type="project" value="InterPro"/>
</dbReference>
<evidence type="ECO:0000313" key="4">
    <source>
        <dbReference type="EMBL" id="KAF5316245.1"/>
    </source>
</evidence>
<keyword evidence="5" id="KW-1185">Reference proteome</keyword>
<dbReference type="Proteomes" id="UP000567179">
    <property type="component" value="Unassembled WGS sequence"/>
</dbReference>
<accession>A0A8H5B470</accession>
<sequence>MSLSEKLKQAHQSRGLLVGLTVLLTVVNCLLAIRPPAQAYVSDEPKSLSYKPDIWPIDSLRPATITPEETVHYKLDTPSGILEWKTSLPRGRGVVYLRNSTSGPSHKVQAYRVALFHQIECLDVIRDQFVKQRADPSITPAPRAEYCLNYLKHSVLCHADSHLEMVRSEYGGRSVLPYTPRSDCVDWEAVWRAAGENHRAHVEEHRVAGTPLE</sequence>
<comment type="pathway">
    <text evidence="1">Mycotoxin biosynthesis.</text>
</comment>
<dbReference type="Pfam" id="PF11807">
    <property type="entry name" value="UstYa"/>
    <property type="match status" value="1"/>
</dbReference>
<evidence type="ECO:0000256" key="2">
    <source>
        <dbReference type="ARBA" id="ARBA00023002"/>
    </source>
</evidence>
<proteinExistence type="inferred from homology"/>
<evidence type="ECO:0000256" key="3">
    <source>
        <dbReference type="ARBA" id="ARBA00035112"/>
    </source>
</evidence>
<dbReference type="PANTHER" id="PTHR33365:SF11">
    <property type="entry name" value="TAT PATHWAY SIGNAL SEQUENCE"/>
    <property type="match status" value="1"/>
</dbReference>
<evidence type="ECO:0000256" key="1">
    <source>
        <dbReference type="ARBA" id="ARBA00004685"/>
    </source>
</evidence>
<dbReference type="InterPro" id="IPR021765">
    <property type="entry name" value="UstYa-like"/>
</dbReference>
<name>A0A8H5B470_9AGAR</name>
<comment type="similarity">
    <text evidence="3">Belongs to the ustYa family.</text>
</comment>
<dbReference type="GO" id="GO:0016491">
    <property type="term" value="F:oxidoreductase activity"/>
    <property type="evidence" value="ECO:0007669"/>
    <property type="project" value="UniProtKB-KW"/>
</dbReference>
<dbReference type="PANTHER" id="PTHR33365">
    <property type="entry name" value="YALI0B05434P"/>
    <property type="match status" value="1"/>
</dbReference>
<dbReference type="AlphaFoldDB" id="A0A8H5B470"/>
<protein>
    <submittedName>
        <fullName evidence="4">Uncharacterized protein</fullName>
    </submittedName>
</protein>
<organism evidence="4 5">
    <name type="scientific">Psilocybe cf. subviscida</name>
    <dbReference type="NCBI Taxonomy" id="2480587"/>
    <lineage>
        <taxon>Eukaryota</taxon>
        <taxon>Fungi</taxon>
        <taxon>Dikarya</taxon>
        <taxon>Basidiomycota</taxon>
        <taxon>Agaricomycotina</taxon>
        <taxon>Agaricomycetes</taxon>
        <taxon>Agaricomycetidae</taxon>
        <taxon>Agaricales</taxon>
        <taxon>Agaricineae</taxon>
        <taxon>Strophariaceae</taxon>
        <taxon>Psilocybe</taxon>
    </lineage>
</organism>
<dbReference type="OrthoDB" id="3687641at2759"/>
<evidence type="ECO:0000313" key="5">
    <source>
        <dbReference type="Proteomes" id="UP000567179"/>
    </source>
</evidence>
<gene>
    <name evidence="4" type="ORF">D9619_006788</name>
</gene>
<keyword evidence="2" id="KW-0560">Oxidoreductase</keyword>